<dbReference type="AlphaFoldDB" id="A0A2I0A946"/>
<evidence type="ECO:0000313" key="1">
    <source>
        <dbReference type="EMBL" id="PKA52066.1"/>
    </source>
</evidence>
<dbReference type="EMBL" id="KZ452009">
    <property type="protein sequence ID" value="PKA52066.1"/>
    <property type="molecule type" value="Genomic_DNA"/>
</dbReference>
<protein>
    <submittedName>
        <fullName evidence="1">Uncharacterized protein</fullName>
    </submittedName>
</protein>
<dbReference type="Proteomes" id="UP000236161">
    <property type="component" value="Unassembled WGS sequence"/>
</dbReference>
<proteinExistence type="predicted"/>
<organism evidence="1 2">
    <name type="scientific">Apostasia shenzhenica</name>
    <dbReference type="NCBI Taxonomy" id="1088818"/>
    <lineage>
        <taxon>Eukaryota</taxon>
        <taxon>Viridiplantae</taxon>
        <taxon>Streptophyta</taxon>
        <taxon>Embryophyta</taxon>
        <taxon>Tracheophyta</taxon>
        <taxon>Spermatophyta</taxon>
        <taxon>Magnoliopsida</taxon>
        <taxon>Liliopsida</taxon>
        <taxon>Asparagales</taxon>
        <taxon>Orchidaceae</taxon>
        <taxon>Apostasioideae</taxon>
        <taxon>Apostasia</taxon>
    </lineage>
</organism>
<gene>
    <name evidence="1" type="ORF">AXF42_Ash014003</name>
</gene>
<evidence type="ECO:0000313" key="2">
    <source>
        <dbReference type="Proteomes" id="UP000236161"/>
    </source>
</evidence>
<sequence length="132" mass="14324">MPVSPHARALASRGIVVLSLLARACRRVAILPSRAASHVAIALQEQPTAHAPRPFARARRGVELPYSAVLPRLSVSQRVTACRHGALCPAFTSIVLRGFEPLPSRFRFRFPADVAGGESHGKRSISAIRWSQ</sequence>
<keyword evidence="2" id="KW-1185">Reference proteome</keyword>
<name>A0A2I0A946_9ASPA</name>
<reference evidence="1 2" key="1">
    <citation type="journal article" date="2017" name="Nature">
        <title>The Apostasia genome and the evolution of orchids.</title>
        <authorList>
            <person name="Zhang G.Q."/>
            <person name="Liu K.W."/>
            <person name="Li Z."/>
            <person name="Lohaus R."/>
            <person name="Hsiao Y.Y."/>
            <person name="Niu S.C."/>
            <person name="Wang J.Y."/>
            <person name="Lin Y.C."/>
            <person name="Xu Q."/>
            <person name="Chen L.J."/>
            <person name="Yoshida K."/>
            <person name="Fujiwara S."/>
            <person name="Wang Z.W."/>
            <person name="Zhang Y.Q."/>
            <person name="Mitsuda N."/>
            <person name="Wang M."/>
            <person name="Liu G.H."/>
            <person name="Pecoraro L."/>
            <person name="Huang H.X."/>
            <person name="Xiao X.J."/>
            <person name="Lin M."/>
            <person name="Wu X.Y."/>
            <person name="Wu W.L."/>
            <person name="Chen Y.Y."/>
            <person name="Chang S.B."/>
            <person name="Sakamoto S."/>
            <person name="Ohme-Takagi M."/>
            <person name="Yagi M."/>
            <person name="Zeng S.J."/>
            <person name="Shen C.Y."/>
            <person name="Yeh C.M."/>
            <person name="Luo Y.B."/>
            <person name="Tsai W.C."/>
            <person name="Van de Peer Y."/>
            <person name="Liu Z.J."/>
        </authorList>
    </citation>
    <scope>NUCLEOTIDE SEQUENCE [LARGE SCALE GENOMIC DNA]</scope>
    <source>
        <strain evidence="2">cv. Shenzhen</strain>
        <tissue evidence="1">Stem</tissue>
    </source>
</reference>
<accession>A0A2I0A946</accession>